<gene>
    <name evidence="7" type="ORF">JOD45_000095</name>
</gene>
<sequence length="467" mass="52823">MIIEKQLEWLDCLKEGCQKAQKLSKQILVSFTKRLQETVTPLDFFENGRHTFRGSRMYWSDGQDMVLAGAGAAATYAAGIDNRTLAVETAWKETLEDALIFGDKQVRGTGPVLMGGFSFDPWREKTSLWNNFRQNECIVPQFLLTKKQNNYYLTFSALVNEQTDIDRLYRQMIEKYNELTSKCQERSDAHIEESLNITENEKERWLDIVEKAVTDIKRQAMEKVVLSRTLTVTRETPFDTTEVLERLQEKQSHSFIFAVERGDSAFIGATPERLIKKSGNQIKTMCLAGSIARGKTMEEDKKLGEALLNDEKNLAEHQTVVNMISDVMERLCRSVYKPPAPALYKVKDVQHLYTPISAEANDDITLFAFVDKLHPTPALGGEPKEKAVKWIRENETYERGWYGSPLGWVDSRGDGEFSVAIRSALVKGNTATLFVGCGIVADSDPLSELNETKMKARPMITALGGFE</sequence>
<evidence type="ECO:0000256" key="1">
    <source>
        <dbReference type="ARBA" id="ARBA00000799"/>
    </source>
</evidence>
<evidence type="ECO:0000256" key="5">
    <source>
        <dbReference type="ARBA" id="ARBA00041564"/>
    </source>
</evidence>
<dbReference type="InterPro" id="IPR004561">
    <property type="entry name" value="IsoChor_synthase"/>
</dbReference>
<dbReference type="EMBL" id="JAFBER010000001">
    <property type="protein sequence ID" value="MBM7643904.1"/>
    <property type="molecule type" value="Genomic_DNA"/>
</dbReference>
<evidence type="ECO:0000256" key="3">
    <source>
        <dbReference type="ARBA" id="ARBA00012824"/>
    </source>
</evidence>
<evidence type="ECO:0000259" key="6">
    <source>
        <dbReference type="Pfam" id="PF00425"/>
    </source>
</evidence>
<dbReference type="InterPro" id="IPR015890">
    <property type="entry name" value="Chorismate_C"/>
</dbReference>
<dbReference type="PANTHER" id="PTHR42839:SF1">
    <property type="entry name" value="ISOCHORISMATE SYNTHASE MENF"/>
    <property type="match status" value="1"/>
</dbReference>
<comment type="similarity">
    <text evidence="2">Belongs to the isochorismate synthase family.</text>
</comment>
<dbReference type="RefSeq" id="WP_205001840.1">
    <property type="nucleotide sequence ID" value="NZ_JAFBER010000001.1"/>
</dbReference>
<name>A0ABS2PV14_9BACL</name>
<dbReference type="SUPFAM" id="SSF56322">
    <property type="entry name" value="ADC synthase"/>
    <property type="match status" value="1"/>
</dbReference>
<organism evidence="7 8">
    <name type="scientific">Scopulibacillus daqui</name>
    <dbReference type="NCBI Taxonomy" id="1469162"/>
    <lineage>
        <taxon>Bacteria</taxon>
        <taxon>Bacillati</taxon>
        <taxon>Bacillota</taxon>
        <taxon>Bacilli</taxon>
        <taxon>Bacillales</taxon>
        <taxon>Sporolactobacillaceae</taxon>
        <taxon>Scopulibacillus</taxon>
    </lineage>
</organism>
<evidence type="ECO:0000313" key="8">
    <source>
        <dbReference type="Proteomes" id="UP000808914"/>
    </source>
</evidence>
<comment type="caution">
    <text evidence="7">The sequence shown here is derived from an EMBL/GenBank/DDBJ whole genome shotgun (WGS) entry which is preliminary data.</text>
</comment>
<dbReference type="NCBIfam" id="TIGR00543">
    <property type="entry name" value="isochor_syn"/>
    <property type="match status" value="1"/>
</dbReference>
<evidence type="ECO:0000256" key="2">
    <source>
        <dbReference type="ARBA" id="ARBA00005297"/>
    </source>
</evidence>
<dbReference type="Proteomes" id="UP000808914">
    <property type="component" value="Unassembled WGS sequence"/>
</dbReference>
<dbReference type="GO" id="GO:0008909">
    <property type="term" value="F:isochorismate synthase activity"/>
    <property type="evidence" value="ECO:0007669"/>
    <property type="project" value="UniProtKB-EC"/>
</dbReference>
<proteinExistence type="inferred from homology"/>
<dbReference type="PRINTS" id="PR00095">
    <property type="entry name" value="ANTSNTHASEI"/>
</dbReference>
<reference evidence="7 8" key="1">
    <citation type="submission" date="2021-01" db="EMBL/GenBank/DDBJ databases">
        <title>Genomic Encyclopedia of Type Strains, Phase IV (KMG-IV): sequencing the most valuable type-strain genomes for metagenomic binning, comparative biology and taxonomic classification.</title>
        <authorList>
            <person name="Goeker M."/>
        </authorList>
    </citation>
    <scope>NUCLEOTIDE SEQUENCE [LARGE SCALE GENOMIC DNA]</scope>
    <source>
        <strain evidence="7 8">DSM 28236</strain>
    </source>
</reference>
<accession>A0ABS2PV14</accession>
<dbReference type="InterPro" id="IPR019999">
    <property type="entry name" value="Anth_synth_I-like"/>
</dbReference>
<evidence type="ECO:0000256" key="4">
    <source>
        <dbReference type="ARBA" id="ARBA00023235"/>
    </source>
</evidence>
<feature type="domain" description="Chorismate-utilising enzyme C-terminal" evidence="6">
    <location>
        <begin position="202"/>
        <end position="455"/>
    </location>
</feature>
<comment type="catalytic activity">
    <reaction evidence="1">
        <text>chorismate = isochorismate</text>
        <dbReference type="Rhea" id="RHEA:18985"/>
        <dbReference type="ChEBI" id="CHEBI:29748"/>
        <dbReference type="ChEBI" id="CHEBI:29780"/>
        <dbReference type="EC" id="5.4.4.2"/>
    </reaction>
</comment>
<protein>
    <recommendedName>
        <fullName evidence="3">isochorismate synthase</fullName>
        <ecNumber evidence="3">5.4.4.2</ecNumber>
    </recommendedName>
    <alternativeName>
        <fullName evidence="5">Isochorismate mutase</fullName>
    </alternativeName>
</protein>
<dbReference type="Pfam" id="PF00425">
    <property type="entry name" value="Chorismate_bind"/>
    <property type="match status" value="1"/>
</dbReference>
<dbReference type="EC" id="5.4.4.2" evidence="3"/>
<dbReference type="InterPro" id="IPR005801">
    <property type="entry name" value="ADC_synthase"/>
</dbReference>
<keyword evidence="8" id="KW-1185">Reference proteome</keyword>
<keyword evidence="4 7" id="KW-0413">Isomerase</keyword>
<dbReference type="Gene3D" id="3.60.120.10">
    <property type="entry name" value="Anthranilate synthase"/>
    <property type="match status" value="1"/>
</dbReference>
<dbReference type="PANTHER" id="PTHR42839">
    <property type="entry name" value="ISOCHORISMATE SYNTHASE ENTC"/>
    <property type="match status" value="1"/>
</dbReference>
<evidence type="ECO:0000313" key="7">
    <source>
        <dbReference type="EMBL" id="MBM7643904.1"/>
    </source>
</evidence>